<dbReference type="AlphaFoldDB" id="A0A1N6E3U4"/>
<dbReference type="Pfam" id="PF25148">
    <property type="entry name" value="DUF7824"/>
    <property type="match status" value="1"/>
</dbReference>
<protein>
    <recommendedName>
        <fullName evidence="1">DUF7824 domain-containing protein</fullName>
    </recommendedName>
</protein>
<dbReference type="OrthoDB" id="7065495at2"/>
<feature type="domain" description="DUF7824" evidence="1">
    <location>
        <begin position="506"/>
        <end position="554"/>
    </location>
</feature>
<reference evidence="3" key="1">
    <citation type="submission" date="2016-11" db="EMBL/GenBank/DDBJ databases">
        <authorList>
            <person name="Varghese N."/>
            <person name="Submissions S."/>
        </authorList>
    </citation>
    <scope>NUCLEOTIDE SEQUENCE [LARGE SCALE GENOMIC DNA]</scope>
    <source>
        <strain evidence="3">DSM 8595</strain>
    </source>
</reference>
<dbReference type="Proteomes" id="UP000184699">
    <property type="component" value="Unassembled WGS sequence"/>
</dbReference>
<evidence type="ECO:0000313" key="2">
    <source>
        <dbReference type="EMBL" id="SIN77669.1"/>
    </source>
</evidence>
<dbReference type="EMBL" id="FSRJ01000001">
    <property type="protein sequence ID" value="SIN77669.1"/>
    <property type="molecule type" value="Genomic_DNA"/>
</dbReference>
<dbReference type="STRING" id="232089.SAMN05443544_1052"/>
<dbReference type="RefSeq" id="WP_074259197.1">
    <property type="nucleotide sequence ID" value="NZ_FSRJ01000001.1"/>
</dbReference>
<evidence type="ECO:0000313" key="3">
    <source>
        <dbReference type="Proteomes" id="UP000184699"/>
    </source>
</evidence>
<proteinExistence type="predicted"/>
<evidence type="ECO:0000259" key="1">
    <source>
        <dbReference type="Pfam" id="PF25148"/>
    </source>
</evidence>
<name>A0A1N6E3U4_9MICO</name>
<organism evidence="2 3">
    <name type="scientific">Agromyces cerinus subsp. cerinus</name>
    <dbReference type="NCBI Taxonomy" id="232089"/>
    <lineage>
        <taxon>Bacteria</taxon>
        <taxon>Bacillati</taxon>
        <taxon>Actinomycetota</taxon>
        <taxon>Actinomycetes</taxon>
        <taxon>Micrococcales</taxon>
        <taxon>Microbacteriaceae</taxon>
        <taxon>Agromyces</taxon>
    </lineage>
</organism>
<dbReference type="InterPro" id="IPR056726">
    <property type="entry name" value="DUF7824"/>
</dbReference>
<gene>
    <name evidence="2" type="ORF">SAMN05443544_1052</name>
</gene>
<accession>A0A1N6E3U4</accession>
<sequence>MTDALARSLELFRDLGWADARQAVALELPVGTEAQRREARVGLQRGDWDVWVTEGNTLTRESVVGDADHGMLALFAIRVGADARRAEAVLGGPGSVPDQLATEVLATRGPDFAVAFTSRACRSNRRPWEHATSVHAGRAVRLMHLHGLPVPESVEYLKDWAVYAAIALGLEAELYPAARGPIDAEVIRSRFIDHLRAGVAVGAPATGPFGAVVAAGVEQGWVDRDEAVSLVLSALDAAQRPGDRKVWAGVLTDSLALTGAELLAQADALLGALSHAEAPVITALAPTIIEFGDEYQAADVLSLSLAAKSKAARRSVLDAALRRSMPLTGEAAETAVIALSPIESGRDGTLAKAARALRERWGVATETLPETETETASTAWQPVPEVWTVPRFQLPDVSPSALAEAAGVLYSRPDGAEDLEVDRFLELANAVARADAEAARAALRGLRPNWRAGASAAADWVARTRIRLLDRLVQPGDDDWRSDVVFGPMPAREAVVVQRLGEVPALLSTPSWDDLRIAPDDLVERLQEYRDTGATASEADLFLALLRLDLTLVEQRHLDALAALDVPIVLQSGERITVAAGPAARAYALDPLLEPSFVQDEDGDWRRAVTALPASLAQFPRRIDTTRYGWGTPLELPIWGDGAYSGDGLEAGSGFEWRQLARRNAPLTPRLAARLLCGLCSPHPKAATDMFEAVLEAWDRGLLRPGVADLGLLGRSGPGGVQLARVALELSEAGLGSVVWPLLDGFVGESLDAVRMTAGTAEVVEAIGTLLPAAKDAVSSGIGDPTTLDLPHTRALAARPGSSRAVAAAKALVGELPELSAHAEIDAAAPEPAVDLDAVWPAGDGEGPAIDDGVHLASSWHMRGSKRFVPIEFSLPEAPEVRYRALMAWSYALDREGQLDADTIAGDERRWLQWDGALGRIIPSEFRDRGAAKNGPSSSDSVPPLTTLMVAVVLASLCSDVESRYSVDAMVAGRRFSADSVRLAASRLLPLPDISPARMMGSIERELRALPVLWPLLTESVRFAASQSKPPSWLNRVLDVSLLRAPLLRAAATAGRIPAEDASWPGLAELAARPGSSAVLTKARKLVIELGLG</sequence>
<keyword evidence="3" id="KW-1185">Reference proteome</keyword>